<evidence type="ECO:0000256" key="2">
    <source>
        <dbReference type="ARBA" id="ARBA00022737"/>
    </source>
</evidence>
<name>A0A2P2GC18_STREW</name>
<dbReference type="RefSeq" id="WP_046912537.1">
    <property type="nucleotide sequence ID" value="NZ_LAQS01000154.1"/>
</dbReference>
<gene>
    <name evidence="6" type="ORF">VO63_36865</name>
</gene>
<dbReference type="GO" id="GO:0016887">
    <property type="term" value="F:ATP hydrolysis activity"/>
    <property type="evidence" value="ECO:0007669"/>
    <property type="project" value="InterPro"/>
</dbReference>
<dbReference type="AlphaFoldDB" id="A0A2P2GC18"/>
<proteinExistence type="predicted"/>
<keyword evidence="4" id="KW-0067">ATP-binding</keyword>
<dbReference type="Proteomes" id="UP000265325">
    <property type="component" value="Unassembled WGS sequence"/>
</dbReference>
<keyword evidence="2" id="KW-0677">Repeat</keyword>
<keyword evidence="3" id="KW-0547">Nucleotide-binding</keyword>
<dbReference type="EMBL" id="LAQS01000154">
    <property type="protein sequence ID" value="KKZ68953.1"/>
    <property type="molecule type" value="Genomic_DNA"/>
</dbReference>
<evidence type="ECO:0000256" key="4">
    <source>
        <dbReference type="ARBA" id="ARBA00022840"/>
    </source>
</evidence>
<organism evidence="6 7">
    <name type="scientific">Streptomyces showdoensis</name>
    <dbReference type="NCBI Taxonomy" id="68268"/>
    <lineage>
        <taxon>Bacteria</taxon>
        <taxon>Bacillati</taxon>
        <taxon>Actinomycetota</taxon>
        <taxon>Actinomycetes</taxon>
        <taxon>Kitasatosporales</taxon>
        <taxon>Streptomycetaceae</taxon>
        <taxon>Streptomyces</taxon>
    </lineage>
</organism>
<dbReference type="PANTHER" id="PTHR43790:SF9">
    <property type="entry name" value="GALACTOFURANOSE TRANSPORTER ATP-BINDING PROTEIN YTFR"/>
    <property type="match status" value="1"/>
</dbReference>
<evidence type="ECO:0000256" key="3">
    <source>
        <dbReference type="ARBA" id="ARBA00022741"/>
    </source>
</evidence>
<sequence length="140" mass="15166">ATVGQNLELVTLDDRDEKRLHDIAGKLRIKGRVEQPVKELSGGNQQKVVIGKWLLADPKVLILDEPTRGVDVGAKVEIYELINRMTAQGRAVLLVSSDLPEVIGMSDRVVVMAHGRVAGELPKGATQDQVMALAVQEIPA</sequence>
<evidence type="ECO:0000313" key="7">
    <source>
        <dbReference type="Proteomes" id="UP000265325"/>
    </source>
</evidence>
<keyword evidence="1" id="KW-0813">Transport</keyword>
<dbReference type="Pfam" id="PF00005">
    <property type="entry name" value="ABC_tran"/>
    <property type="match status" value="1"/>
</dbReference>
<feature type="domain" description="ABC transporter" evidence="5">
    <location>
        <begin position="5"/>
        <end position="67"/>
    </location>
</feature>
<evidence type="ECO:0000259" key="5">
    <source>
        <dbReference type="Pfam" id="PF00005"/>
    </source>
</evidence>
<dbReference type="SUPFAM" id="SSF52540">
    <property type="entry name" value="P-loop containing nucleoside triphosphate hydrolases"/>
    <property type="match status" value="1"/>
</dbReference>
<dbReference type="OrthoDB" id="39350at2"/>
<dbReference type="PANTHER" id="PTHR43790">
    <property type="entry name" value="CARBOHYDRATE TRANSPORT ATP-BINDING PROTEIN MG119-RELATED"/>
    <property type="match status" value="1"/>
</dbReference>
<dbReference type="InterPro" id="IPR050107">
    <property type="entry name" value="ABC_carbohydrate_import_ATPase"/>
</dbReference>
<dbReference type="GO" id="GO:0005524">
    <property type="term" value="F:ATP binding"/>
    <property type="evidence" value="ECO:0007669"/>
    <property type="project" value="UniProtKB-KW"/>
</dbReference>
<evidence type="ECO:0000313" key="6">
    <source>
        <dbReference type="EMBL" id="KKZ68953.1"/>
    </source>
</evidence>
<dbReference type="InterPro" id="IPR027417">
    <property type="entry name" value="P-loop_NTPase"/>
</dbReference>
<reference evidence="6 7" key="1">
    <citation type="submission" date="2015-05" db="EMBL/GenBank/DDBJ databases">
        <title>Draft Genome assembly of Streptomyces showdoensis.</title>
        <authorList>
            <person name="Thapa K.K."/>
            <person name="Metsa-Ketela M."/>
        </authorList>
    </citation>
    <scope>NUCLEOTIDE SEQUENCE [LARGE SCALE GENOMIC DNA]</scope>
    <source>
        <strain evidence="6 7">ATCC 15227</strain>
    </source>
</reference>
<protein>
    <submittedName>
        <fullName evidence="6">Sugar ABC transporter ATPase</fullName>
    </submittedName>
</protein>
<dbReference type="Gene3D" id="3.40.50.300">
    <property type="entry name" value="P-loop containing nucleotide triphosphate hydrolases"/>
    <property type="match status" value="1"/>
</dbReference>
<feature type="non-terminal residue" evidence="6">
    <location>
        <position position="1"/>
    </location>
</feature>
<evidence type="ECO:0000256" key="1">
    <source>
        <dbReference type="ARBA" id="ARBA00022448"/>
    </source>
</evidence>
<accession>A0A2P2GC18</accession>
<keyword evidence="7" id="KW-1185">Reference proteome</keyword>
<dbReference type="InterPro" id="IPR003439">
    <property type="entry name" value="ABC_transporter-like_ATP-bd"/>
</dbReference>
<comment type="caution">
    <text evidence="6">The sequence shown here is derived from an EMBL/GenBank/DDBJ whole genome shotgun (WGS) entry which is preliminary data.</text>
</comment>